<reference evidence="2" key="1">
    <citation type="journal article" date="2019" name="Int. J. Syst. Evol. Microbiol.">
        <title>The Global Catalogue of Microorganisms (GCM) 10K type strain sequencing project: providing services to taxonomists for standard genome sequencing and annotation.</title>
        <authorList>
            <consortium name="The Broad Institute Genomics Platform"/>
            <consortium name="The Broad Institute Genome Sequencing Center for Infectious Disease"/>
            <person name="Wu L."/>
            <person name="Ma J."/>
        </authorList>
    </citation>
    <scope>NUCLEOTIDE SEQUENCE [LARGE SCALE GENOMIC DNA]</scope>
    <source>
        <strain evidence="2">JCM 3399</strain>
    </source>
</reference>
<dbReference type="Proteomes" id="UP000654471">
    <property type="component" value="Unassembled WGS sequence"/>
</dbReference>
<keyword evidence="2" id="KW-1185">Reference proteome</keyword>
<name>A0ABQ2VRY9_9ACTN</name>
<evidence type="ECO:0000313" key="2">
    <source>
        <dbReference type="Proteomes" id="UP000654471"/>
    </source>
</evidence>
<evidence type="ECO:0000313" key="1">
    <source>
        <dbReference type="EMBL" id="GGV02645.1"/>
    </source>
</evidence>
<gene>
    <name evidence="1" type="ORF">GCM10010211_82430</name>
</gene>
<dbReference type="EMBL" id="BMRP01000079">
    <property type="protein sequence ID" value="GGV02645.1"/>
    <property type="molecule type" value="Genomic_DNA"/>
</dbReference>
<protein>
    <submittedName>
        <fullName evidence="1">Uncharacterized protein</fullName>
    </submittedName>
</protein>
<accession>A0ABQ2VRY9</accession>
<comment type="caution">
    <text evidence="1">The sequence shown here is derived from an EMBL/GenBank/DDBJ whole genome shotgun (WGS) entry which is preliminary data.</text>
</comment>
<sequence>MTSIAKVKQAQQAVLRPAFRAIDDQQSSDLFGASTTGPYLWPPDRPSPRAGGVPCLENLPAALVTDLGKLCGQP</sequence>
<proteinExistence type="predicted"/>
<organism evidence="1 2">
    <name type="scientific">Streptomyces albospinus</name>
    <dbReference type="NCBI Taxonomy" id="285515"/>
    <lineage>
        <taxon>Bacteria</taxon>
        <taxon>Bacillati</taxon>
        <taxon>Actinomycetota</taxon>
        <taxon>Actinomycetes</taxon>
        <taxon>Kitasatosporales</taxon>
        <taxon>Streptomycetaceae</taxon>
        <taxon>Streptomyces</taxon>
    </lineage>
</organism>